<dbReference type="PIRSF" id="PIRSF006351">
    <property type="entry name" value="PTS_EIIC-Cellobiose"/>
    <property type="match status" value="1"/>
</dbReference>
<dbReference type="InterPro" id="IPR003352">
    <property type="entry name" value="PTS_EIIC"/>
</dbReference>
<evidence type="ECO:0000256" key="7">
    <source>
        <dbReference type="ARBA" id="ARBA00023136"/>
    </source>
</evidence>
<evidence type="ECO:0000256" key="8">
    <source>
        <dbReference type="PIRNR" id="PIRNR006351"/>
    </source>
</evidence>
<keyword evidence="2 8" id="KW-0813">Transport</keyword>
<dbReference type="Pfam" id="PF02378">
    <property type="entry name" value="PTS_EIIC"/>
    <property type="match status" value="1"/>
</dbReference>
<keyword evidence="5 9" id="KW-0812">Transmembrane</keyword>
<dbReference type="InterPro" id="IPR051088">
    <property type="entry name" value="PTS_Sugar-EIIC/EIIB"/>
</dbReference>
<evidence type="ECO:0000313" key="12">
    <source>
        <dbReference type="Proteomes" id="UP000051020"/>
    </source>
</evidence>
<feature type="transmembrane region" description="Helical" evidence="9">
    <location>
        <begin position="64"/>
        <end position="84"/>
    </location>
</feature>
<dbReference type="GO" id="GO:0008982">
    <property type="term" value="F:protein-N(PI)-phosphohistidine-sugar phosphotransferase activity"/>
    <property type="evidence" value="ECO:0007669"/>
    <property type="project" value="UniProtKB-UniRule"/>
</dbReference>
<gene>
    <name evidence="11" type="ORF">FD24_GL000922</name>
</gene>
<feature type="transmembrane region" description="Helical" evidence="9">
    <location>
        <begin position="367"/>
        <end position="393"/>
    </location>
</feature>
<dbReference type="GO" id="GO:1902815">
    <property type="term" value="P:N,N'-diacetylchitobiose import"/>
    <property type="evidence" value="ECO:0007669"/>
    <property type="project" value="TreeGrafter"/>
</dbReference>
<proteinExistence type="predicted"/>
<keyword evidence="3 8" id="KW-1003">Cell membrane</keyword>
<comment type="function">
    <text evidence="8">The phosphoenolpyruvate-dependent sugar phosphotransferase system (PTS), a major carbohydrate active -transport system, catalyzes the phosphorylation of incoming sugar substrates concomitant with their translocation across the cell membrane.</text>
</comment>
<keyword evidence="6 9" id="KW-1133">Transmembrane helix</keyword>
<dbReference type="GO" id="GO:0009401">
    <property type="term" value="P:phosphoenolpyruvate-dependent sugar phosphotransferase system"/>
    <property type="evidence" value="ECO:0007669"/>
    <property type="project" value="InterPro"/>
</dbReference>
<protein>
    <recommendedName>
        <fullName evidence="8">Permease IIC component</fullName>
    </recommendedName>
</protein>
<keyword evidence="4 8" id="KW-0762">Sugar transport</keyword>
<evidence type="ECO:0000256" key="9">
    <source>
        <dbReference type="SAM" id="Phobius"/>
    </source>
</evidence>
<dbReference type="InterPro" id="IPR004501">
    <property type="entry name" value="PTS_EIIC_3"/>
</dbReference>
<evidence type="ECO:0000256" key="2">
    <source>
        <dbReference type="ARBA" id="ARBA00022448"/>
    </source>
</evidence>
<evidence type="ECO:0000256" key="6">
    <source>
        <dbReference type="ARBA" id="ARBA00022989"/>
    </source>
</evidence>
<feature type="transmembrane region" description="Helical" evidence="9">
    <location>
        <begin position="32"/>
        <end position="52"/>
    </location>
</feature>
<dbReference type="RefSeq" id="WP_050338082.1">
    <property type="nucleotide sequence ID" value="NZ_AZCU01000014.1"/>
</dbReference>
<keyword evidence="7 8" id="KW-0472">Membrane</keyword>
<feature type="domain" description="PTS EIIC type-3" evidence="10">
    <location>
        <begin position="8"/>
        <end position="396"/>
    </location>
</feature>
<feature type="transmembrane region" description="Helical" evidence="9">
    <location>
        <begin position="133"/>
        <end position="152"/>
    </location>
</feature>
<evidence type="ECO:0000259" key="10">
    <source>
        <dbReference type="PROSITE" id="PS51105"/>
    </source>
</evidence>
<accession>A0A837R8Q3</accession>
<dbReference type="PANTHER" id="PTHR33989">
    <property type="match status" value="1"/>
</dbReference>
<dbReference type="PANTHER" id="PTHR33989:SF4">
    <property type="entry name" value="PTS SYSTEM N,N'-DIACETYLCHITOBIOSE-SPECIFIC EIIC COMPONENT"/>
    <property type="match status" value="1"/>
</dbReference>
<dbReference type="GO" id="GO:0005886">
    <property type="term" value="C:plasma membrane"/>
    <property type="evidence" value="ECO:0007669"/>
    <property type="project" value="UniProtKB-SubCell"/>
</dbReference>
<feature type="transmembrane region" description="Helical" evidence="9">
    <location>
        <begin position="271"/>
        <end position="292"/>
    </location>
</feature>
<comment type="caution">
    <text evidence="11">The sequence shown here is derived from an EMBL/GenBank/DDBJ whole genome shotgun (WGS) entry which is preliminary data.</text>
</comment>
<feature type="transmembrane region" description="Helical" evidence="9">
    <location>
        <begin position="241"/>
        <end position="259"/>
    </location>
</feature>
<feature type="transmembrane region" description="Helical" evidence="9">
    <location>
        <begin position="211"/>
        <end position="234"/>
    </location>
</feature>
<comment type="subcellular location">
    <subcellularLocation>
        <location evidence="1">Cell membrane</location>
        <topology evidence="1">Multi-pass membrane protein</topology>
    </subcellularLocation>
</comment>
<evidence type="ECO:0000256" key="4">
    <source>
        <dbReference type="ARBA" id="ARBA00022597"/>
    </source>
</evidence>
<evidence type="ECO:0000256" key="1">
    <source>
        <dbReference type="ARBA" id="ARBA00004651"/>
    </source>
</evidence>
<dbReference type="EMBL" id="AZCU01000014">
    <property type="protein sequence ID" value="KRK23713.1"/>
    <property type="molecule type" value="Genomic_DNA"/>
</dbReference>
<organism evidence="11 12">
    <name type="scientific">Lactiplantibacillus pentosus DSM 20314</name>
    <dbReference type="NCBI Taxonomy" id="1423791"/>
    <lineage>
        <taxon>Bacteria</taxon>
        <taxon>Bacillati</taxon>
        <taxon>Bacillota</taxon>
        <taxon>Bacilli</taxon>
        <taxon>Lactobacillales</taxon>
        <taxon>Lactobacillaceae</taxon>
        <taxon>Lactiplantibacillus</taxon>
    </lineage>
</organism>
<dbReference type="GeneID" id="49395583"/>
<dbReference type="PROSITE" id="PS51105">
    <property type="entry name" value="PTS_EIIC_TYPE_3"/>
    <property type="match status" value="1"/>
</dbReference>
<name>A0A837R8Q3_LACPE</name>
<dbReference type="AlphaFoldDB" id="A0A837R8Q3"/>
<dbReference type="Proteomes" id="UP000051020">
    <property type="component" value="Unassembled WGS sequence"/>
</dbReference>
<reference evidence="11 12" key="1">
    <citation type="journal article" date="2015" name="Genome Announc.">
        <title>Expanding the biotechnology potential of lactobacilli through comparative genomics of 213 strains and associated genera.</title>
        <authorList>
            <person name="Sun Z."/>
            <person name="Harris H.M."/>
            <person name="McCann A."/>
            <person name="Guo C."/>
            <person name="Argimon S."/>
            <person name="Zhang W."/>
            <person name="Yang X."/>
            <person name="Jeffery I.B."/>
            <person name="Cooney J.C."/>
            <person name="Kagawa T.F."/>
            <person name="Liu W."/>
            <person name="Song Y."/>
            <person name="Salvetti E."/>
            <person name="Wrobel A."/>
            <person name="Rasinkangas P."/>
            <person name="Parkhill J."/>
            <person name="Rea M.C."/>
            <person name="O'Sullivan O."/>
            <person name="Ritari J."/>
            <person name="Douillard F.P."/>
            <person name="Paul Ross R."/>
            <person name="Yang R."/>
            <person name="Briner A.E."/>
            <person name="Felis G.E."/>
            <person name="de Vos W.M."/>
            <person name="Barrangou R."/>
            <person name="Klaenhammer T.R."/>
            <person name="Caufield P.W."/>
            <person name="Cui Y."/>
            <person name="Zhang H."/>
            <person name="O'Toole P.W."/>
        </authorList>
    </citation>
    <scope>NUCLEOTIDE SEQUENCE [LARGE SCALE GENOMIC DNA]</scope>
    <source>
        <strain evidence="11 12">DSM 20314</strain>
    </source>
</reference>
<evidence type="ECO:0000256" key="3">
    <source>
        <dbReference type="ARBA" id="ARBA00022475"/>
    </source>
</evidence>
<evidence type="ECO:0000313" key="11">
    <source>
        <dbReference type="EMBL" id="KRK23713.1"/>
    </source>
</evidence>
<dbReference type="InterPro" id="IPR004796">
    <property type="entry name" value="PTS_IIC_cello"/>
</dbReference>
<feature type="transmembrane region" description="Helical" evidence="9">
    <location>
        <begin position="164"/>
        <end position="186"/>
    </location>
</feature>
<sequence length="412" mass="45706">MNKFMDFLNNKFAPKAQIVGNNQWIVTLKKSVLEVLPFILVGSIVSLLNIPGNFWKWWPNFTPISNFTFGLLSIFIAFLVPFNYLTDKKLNKQRMIAGLTSVALFMMLLNPTFTPSGTVISFQFSEFGAGGMFVAISVAIFVSVVLEVFGRFSFFGEDSVIPDFVTAWFDSMLPIGVIIAIGWILVDVCHFNMYHMIQAVFSPLANGVETIYGFTLILFIYCFIYSMGISGWVLAPIMQPLMLGGIAANTAAIAAGKSATHVFTSEVIYSGWTWIGGIGCTMPLVLMMLFLAKSQRLKALSKASVVPSLFNINEPVVFGIIVWNPYLMIPLWINGIVIPIMTWIGLKAGLATIPKALMQLWYIPFPVSTWLVSPSVGAIILVVLIFIVSWVIWFPFFKVYDGQIAKEEAANG</sequence>
<evidence type="ECO:0000256" key="5">
    <source>
        <dbReference type="ARBA" id="ARBA00022692"/>
    </source>
</evidence>